<dbReference type="SUPFAM" id="SSF51905">
    <property type="entry name" value="FAD/NAD(P)-binding domain"/>
    <property type="match status" value="1"/>
</dbReference>
<evidence type="ECO:0000313" key="3">
    <source>
        <dbReference type="EMBL" id="QGM44821.1"/>
    </source>
</evidence>
<dbReference type="SUPFAM" id="SSF54373">
    <property type="entry name" value="FAD-linked reductases, C-terminal domain"/>
    <property type="match status" value="1"/>
</dbReference>
<feature type="domain" description="Amine oxidase" evidence="2">
    <location>
        <begin position="105"/>
        <end position="358"/>
    </location>
</feature>
<dbReference type="InterPro" id="IPR036188">
    <property type="entry name" value="FAD/NAD-bd_sf"/>
</dbReference>
<dbReference type="PANTHER" id="PTHR43563:SF1">
    <property type="entry name" value="AMINE OXIDASE [FLAVIN-CONTAINING] B"/>
    <property type="match status" value="1"/>
</dbReference>
<dbReference type="AlphaFoldDB" id="A0A6B8KCK3"/>
<dbReference type="EMBL" id="CP046052">
    <property type="protein sequence ID" value="QGM44821.1"/>
    <property type="molecule type" value="Genomic_DNA"/>
</dbReference>
<dbReference type="Pfam" id="PF01593">
    <property type="entry name" value="Amino_oxidase"/>
    <property type="match status" value="2"/>
</dbReference>
<feature type="domain" description="Amine oxidase" evidence="2">
    <location>
        <begin position="12"/>
        <end position="86"/>
    </location>
</feature>
<proteinExistence type="inferred from homology"/>
<dbReference type="RefSeq" id="WP_136495116.1">
    <property type="nucleotide sequence ID" value="NZ_CP046052.1"/>
</dbReference>
<keyword evidence="4" id="KW-1185">Reference proteome</keyword>
<comment type="similarity">
    <text evidence="1">Belongs to the flavin monoamine oxidase family.</text>
</comment>
<sequence length="538" mass="58369">MLDVAIIGGGVCGLVLARELAEKGVSFALFEARERFGGRALSVWNRTSGQRLDLGPTWIWPETEPNVCALVDSLGLKRFDQHDPGAVLYLDDPEKSPAERAQPGLHAGAQRIEGGMGALVQALAAAAPPESLRLGWRLIATRDIGDHVELDFETSGKTETVVAKRVVIAVPPRLVAERMAFSPPLAEHLLAAMEDTPTWMAFAAKAVAGYSGAPDWRTQGRSGNAFVTHHQAALSEVFDACDASGEKAALGGFFALTPELRESFRVGLQILVESQFVQLFGMGVADGETQIQDWSLEPLTCADADRYPLAERPIYGSTLLARPQWRGKLFLGGSETAREGGGHVEGAVNAAMRICEQITANRGEFGAISSDLSASPEKVNELCLERFAAWAAAQRAPTFAIYRRRLVESLSRGQREQLTQRAMLGAVEETLGAALIVIEDLPFDAARVAVERGRSDLTPKVQAAFNGFFQELLDSVVEFNQTSCALSNFPDEHHPSKDYISTTLRDVAAAWREFSLDANGLLIEKRGRERERATRSAG</sequence>
<reference evidence="3 4" key="1">
    <citation type="submission" date="2019-11" db="EMBL/GenBank/DDBJ databases">
        <title>The genome sequence of Methylocystis heyeri.</title>
        <authorList>
            <person name="Oshkin I.Y."/>
            <person name="Miroshnikov K."/>
            <person name="Dedysh S.N."/>
        </authorList>
    </citation>
    <scope>NUCLEOTIDE SEQUENCE [LARGE SCALE GENOMIC DNA]</scope>
    <source>
        <strain evidence="3 4">H2</strain>
    </source>
</reference>
<accession>A0A6B8KCK3</accession>
<dbReference type="PANTHER" id="PTHR43563">
    <property type="entry name" value="AMINE OXIDASE"/>
    <property type="match status" value="1"/>
</dbReference>
<dbReference type="InterPro" id="IPR050703">
    <property type="entry name" value="Flavin_MAO"/>
</dbReference>
<dbReference type="KEGG" id="mhey:H2LOC_003465"/>
<dbReference type="OrthoDB" id="337830at2"/>
<name>A0A6B8KCK3_9HYPH</name>
<dbReference type="Proteomes" id="UP000309061">
    <property type="component" value="Chromosome"/>
</dbReference>
<dbReference type="GO" id="GO:0016491">
    <property type="term" value="F:oxidoreductase activity"/>
    <property type="evidence" value="ECO:0007669"/>
    <property type="project" value="InterPro"/>
</dbReference>
<protein>
    <submittedName>
        <fullName evidence="3">FAD-dependent oxidoreductase</fullName>
    </submittedName>
</protein>
<evidence type="ECO:0000313" key="4">
    <source>
        <dbReference type="Proteomes" id="UP000309061"/>
    </source>
</evidence>
<evidence type="ECO:0000256" key="1">
    <source>
        <dbReference type="ARBA" id="ARBA00005995"/>
    </source>
</evidence>
<organism evidence="3 4">
    <name type="scientific">Methylocystis heyeri</name>
    <dbReference type="NCBI Taxonomy" id="391905"/>
    <lineage>
        <taxon>Bacteria</taxon>
        <taxon>Pseudomonadati</taxon>
        <taxon>Pseudomonadota</taxon>
        <taxon>Alphaproteobacteria</taxon>
        <taxon>Hyphomicrobiales</taxon>
        <taxon>Methylocystaceae</taxon>
        <taxon>Methylocystis</taxon>
    </lineage>
</organism>
<dbReference type="Gene3D" id="3.90.660.10">
    <property type="match status" value="1"/>
</dbReference>
<dbReference type="InterPro" id="IPR002937">
    <property type="entry name" value="Amino_oxidase"/>
</dbReference>
<evidence type="ECO:0000259" key="2">
    <source>
        <dbReference type="Pfam" id="PF01593"/>
    </source>
</evidence>
<dbReference type="Gene3D" id="3.50.50.60">
    <property type="entry name" value="FAD/NAD(P)-binding domain"/>
    <property type="match status" value="2"/>
</dbReference>
<gene>
    <name evidence="3" type="ORF">H2LOC_003465</name>
</gene>